<keyword evidence="3" id="KW-0285">Flavoprotein</keyword>
<sequence length="428" mass="48178">MMKTKITIIGGGFAGLNLVKHLAGKEEFDVTLVDMNNYHLFPPLLYQVATGFLDVSNIAYPFRKFFHGKANVHFRLGKLQKVMPEDSKVLLSTGELAYDYLVLATGTEPNYFGIENIRRTALPMKTADDAIEIRNYMLQKMEEVTIELDEMRRKKLFSVVIAGGGPTGVEIAGMLAEMRKRILHRDYPELTGLQPRIHLVDSASALLGAMSVQSQKYTYEVLLKMGVEIHLNTQVKDYINDTVIFSDGKTLETQILLWTAGVTGRIFEGLPQECYGRGNRLLVNEYNKVSGTGNIHAIGDTCLLTSDRNFPQGHPQLAQVALQQGRNLAANLVAVIRNQPLTAFTYNDKGSLAIIGRNKAVADFPKPALHLEGFMAWVIWLFVHLFSLVTYRNRFMTLSNWVVAFFTKDQSLRMIIRPRSDQQSSRNE</sequence>
<protein>
    <recommendedName>
        <fullName evidence="2">NADH:ubiquinone reductase (non-electrogenic)</fullName>
        <ecNumber evidence="2">1.6.5.9</ecNumber>
    </recommendedName>
</protein>
<proteinExistence type="inferred from homology"/>
<comment type="catalytic activity">
    <reaction evidence="8">
        <text>a quinone + NADH + H(+) = a quinol + NAD(+)</text>
        <dbReference type="Rhea" id="RHEA:46160"/>
        <dbReference type="ChEBI" id="CHEBI:15378"/>
        <dbReference type="ChEBI" id="CHEBI:24646"/>
        <dbReference type="ChEBI" id="CHEBI:57540"/>
        <dbReference type="ChEBI" id="CHEBI:57945"/>
        <dbReference type="ChEBI" id="CHEBI:132124"/>
        <dbReference type="EC" id="1.6.5.9"/>
    </reaction>
</comment>
<evidence type="ECO:0000313" key="12">
    <source>
        <dbReference type="EMBL" id="SEN59918.1"/>
    </source>
</evidence>
<dbReference type="Pfam" id="PF07992">
    <property type="entry name" value="Pyr_redox_2"/>
    <property type="match status" value="1"/>
</dbReference>
<dbReference type="InterPro" id="IPR054585">
    <property type="entry name" value="NDH2-like_C"/>
</dbReference>
<dbReference type="PANTHER" id="PTHR43706:SF47">
    <property type="entry name" value="EXTERNAL NADH-UBIQUINONE OXIDOREDUCTASE 1, MITOCHONDRIAL-RELATED"/>
    <property type="match status" value="1"/>
</dbReference>
<evidence type="ECO:0000256" key="3">
    <source>
        <dbReference type="ARBA" id="ARBA00022630"/>
    </source>
</evidence>
<dbReference type="Pfam" id="PF22366">
    <property type="entry name" value="NDH2_C"/>
    <property type="match status" value="1"/>
</dbReference>
<keyword evidence="4" id="KW-0274">FAD</keyword>
<accession>A0A1H8HW40</accession>
<gene>
    <name evidence="12" type="ORF">SAMN05216404_105235</name>
</gene>
<dbReference type="Gene3D" id="3.50.50.100">
    <property type="match status" value="1"/>
</dbReference>
<keyword evidence="7" id="KW-0520">NAD</keyword>
<dbReference type="EC" id="1.6.5.9" evidence="2"/>
<dbReference type="PRINTS" id="PR00368">
    <property type="entry name" value="FADPNR"/>
</dbReference>
<evidence type="ECO:0000256" key="7">
    <source>
        <dbReference type="ARBA" id="ARBA00023027"/>
    </source>
</evidence>
<comment type="similarity">
    <text evidence="1">Belongs to the NADH dehydrogenase family.</text>
</comment>
<dbReference type="InterPro" id="IPR036188">
    <property type="entry name" value="FAD/NAD-bd_sf"/>
</dbReference>
<dbReference type="RefSeq" id="WP_217638632.1">
    <property type="nucleotide sequence ID" value="NZ_FOCT01000005.1"/>
</dbReference>
<evidence type="ECO:0000256" key="4">
    <source>
        <dbReference type="ARBA" id="ARBA00022827"/>
    </source>
</evidence>
<evidence type="ECO:0000256" key="8">
    <source>
        <dbReference type="ARBA" id="ARBA00047599"/>
    </source>
</evidence>
<dbReference type="InterPro" id="IPR023753">
    <property type="entry name" value="FAD/NAD-binding_dom"/>
</dbReference>
<name>A0A1H8HW40_9PROT</name>
<evidence type="ECO:0000256" key="5">
    <source>
        <dbReference type="ARBA" id="ARBA00022946"/>
    </source>
</evidence>
<organism evidence="12 13">
    <name type="scientific">Nitrosospira multiformis</name>
    <dbReference type="NCBI Taxonomy" id="1231"/>
    <lineage>
        <taxon>Bacteria</taxon>
        <taxon>Pseudomonadati</taxon>
        <taxon>Pseudomonadota</taxon>
        <taxon>Betaproteobacteria</taxon>
        <taxon>Nitrosomonadales</taxon>
        <taxon>Nitrosomonadaceae</taxon>
        <taxon>Nitrosospira</taxon>
    </lineage>
</organism>
<evidence type="ECO:0000256" key="1">
    <source>
        <dbReference type="ARBA" id="ARBA00005272"/>
    </source>
</evidence>
<keyword evidence="9" id="KW-0812">Transmembrane</keyword>
<dbReference type="AlphaFoldDB" id="A0A1H8HW40"/>
<feature type="domain" description="External alternative NADH-ubiquinone oxidoreductase-like C-terminal" evidence="11">
    <location>
        <begin position="349"/>
        <end position="406"/>
    </location>
</feature>
<dbReference type="InterPro" id="IPR045024">
    <property type="entry name" value="NDH-2"/>
</dbReference>
<evidence type="ECO:0000256" key="9">
    <source>
        <dbReference type="SAM" id="Phobius"/>
    </source>
</evidence>
<evidence type="ECO:0000313" key="13">
    <source>
        <dbReference type="Proteomes" id="UP000183898"/>
    </source>
</evidence>
<keyword evidence="5" id="KW-0809">Transit peptide</keyword>
<evidence type="ECO:0000256" key="6">
    <source>
        <dbReference type="ARBA" id="ARBA00023002"/>
    </source>
</evidence>
<feature type="domain" description="FAD/NAD(P)-binding" evidence="10">
    <location>
        <begin position="5"/>
        <end position="325"/>
    </location>
</feature>
<dbReference type="GO" id="GO:0050136">
    <property type="term" value="F:NADH dehydrogenase (quinone) (non-electrogenic) activity"/>
    <property type="evidence" value="ECO:0007669"/>
    <property type="project" value="UniProtKB-EC"/>
</dbReference>
<evidence type="ECO:0000259" key="10">
    <source>
        <dbReference type="Pfam" id="PF07992"/>
    </source>
</evidence>
<dbReference type="SUPFAM" id="SSF51905">
    <property type="entry name" value="FAD/NAD(P)-binding domain"/>
    <property type="match status" value="2"/>
</dbReference>
<dbReference type="Proteomes" id="UP000183898">
    <property type="component" value="Unassembled WGS sequence"/>
</dbReference>
<dbReference type="PRINTS" id="PR00411">
    <property type="entry name" value="PNDRDTASEI"/>
</dbReference>
<keyword evidence="6" id="KW-0560">Oxidoreductase</keyword>
<feature type="transmembrane region" description="Helical" evidence="9">
    <location>
        <begin position="374"/>
        <end position="391"/>
    </location>
</feature>
<dbReference type="EMBL" id="FOCT01000005">
    <property type="protein sequence ID" value="SEN59918.1"/>
    <property type="molecule type" value="Genomic_DNA"/>
</dbReference>
<dbReference type="PANTHER" id="PTHR43706">
    <property type="entry name" value="NADH DEHYDROGENASE"/>
    <property type="match status" value="1"/>
</dbReference>
<reference evidence="12 13" key="1">
    <citation type="submission" date="2016-10" db="EMBL/GenBank/DDBJ databases">
        <authorList>
            <person name="de Groot N.N."/>
        </authorList>
    </citation>
    <scope>NUCLEOTIDE SEQUENCE [LARGE SCALE GENOMIC DNA]</scope>
    <source>
        <strain evidence="12 13">Nl18</strain>
    </source>
</reference>
<evidence type="ECO:0000259" key="11">
    <source>
        <dbReference type="Pfam" id="PF22366"/>
    </source>
</evidence>
<keyword evidence="9" id="KW-0472">Membrane</keyword>
<keyword evidence="9" id="KW-1133">Transmembrane helix</keyword>
<evidence type="ECO:0000256" key="2">
    <source>
        <dbReference type="ARBA" id="ARBA00012637"/>
    </source>
</evidence>